<reference evidence="2 3" key="1">
    <citation type="submission" date="2018-10" db="EMBL/GenBank/DDBJ databases">
        <title>Genomic Encyclopedia of Type Strains, Phase IV (KMG-IV): sequencing the most valuable type-strain genomes for metagenomic binning, comparative biology and taxonomic classification.</title>
        <authorList>
            <person name="Goeker M."/>
        </authorList>
    </citation>
    <scope>NUCLEOTIDE SEQUENCE [LARGE SCALE GENOMIC DNA]</scope>
    <source>
        <strain evidence="2 3">DSM 23229</strain>
    </source>
</reference>
<dbReference type="RefSeq" id="WP_121172165.1">
    <property type="nucleotide sequence ID" value="NZ_RBIN01000003.1"/>
</dbReference>
<dbReference type="InterPro" id="IPR003033">
    <property type="entry name" value="SCP2_sterol-bd_dom"/>
</dbReference>
<sequence>MYDSQHLISELGARFDSTSAHGLHAVLQLELDEGDIWHMVIDDGQLDFIRGRNESPAAVLFASSETVVQLIRHELSGIQAIMSGRVRVRGDIMLVARLSRLFDKPGNGRDPG</sequence>
<protein>
    <submittedName>
        <fullName evidence="2">SCP-2 sterol transfer family protein</fullName>
    </submittedName>
</protein>
<dbReference type="EMBL" id="RBIN01000003">
    <property type="protein sequence ID" value="RKR06242.1"/>
    <property type="molecule type" value="Genomic_DNA"/>
</dbReference>
<evidence type="ECO:0000313" key="3">
    <source>
        <dbReference type="Proteomes" id="UP000281975"/>
    </source>
</evidence>
<gene>
    <name evidence="2" type="ORF">C7446_1180</name>
</gene>
<accession>A0A420WYE5</accession>
<evidence type="ECO:0000259" key="1">
    <source>
        <dbReference type="Pfam" id="PF02036"/>
    </source>
</evidence>
<feature type="domain" description="SCP2" evidence="1">
    <location>
        <begin position="20"/>
        <end position="103"/>
    </location>
</feature>
<organism evidence="2 3">
    <name type="scientific">Kushneria sinocarnis</name>
    <dbReference type="NCBI Taxonomy" id="595502"/>
    <lineage>
        <taxon>Bacteria</taxon>
        <taxon>Pseudomonadati</taxon>
        <taxon>Pseudomonadota</taxon>
        <taxon>Gammaproteobacteria</taxon>
        <taxon>Oceanospirillales</taxon>
        <taxon>Halomonadaceae</taxon>
        <taxon>Kushneria</taxon>
    </lineage>
</organism>
<comment type="caution">
    <text evidence="2">The sequence shown here is derived from an EMBL/GenBank/DDBJ whole genome shotgun (WGS) entry which is preliminary data.</text>
</comment>
<dbReference type="Proteomes" id="UP000281975">
    <property type="component" value="Unassembled WGS sequence"/>
</dbReference>
<dbReference type="SUPFAM" id="SSF55718">
    <property type="entry name" value="SCP-like"/>
    <property type="match status" value="1"/>
</dbReference>
<dbReference type="InterPro" id="IPR036527">
    <property type="entry name" value="SCP2_sterol-bd_dom_sf"/>
</dbReference>
<keyword evidence="3" id="KW-1185">Reference proteome</keyword>
<evidence type="ECO:0000313" key="2">
    <source>
        <dbReference type="EMBL" id="RKR06242.1"/>
    </source>
</evidence>
<proteinExistence type="predicted"/>
<dbReference type="OrthoDB" id="9809312at2"/>
<dbReference type="Gene3D" id="3.30.1050.10">
    <property type="entry name" value="SCP2 sterol-binding domain"/>
    <property type="match status" value="1"/>
</dbReference>
<dbReference type="AlphaFoldDB" id="A0A420WYE5"/>
<name>A0A420WYE5_9GAMM</name>
<dbReference type="Pfam" id="PF02036">
    <property type="entry name" value="SCP2"/>
    <property type="match status" value="1"/>
</dbReference>